<feature type="transmembrane region" description="Helical" evidence="7">
    <location>
        <begin position="17"/>
        <end position="38"/>
    </location>
</feature>
<dbReference type="Proteomes" id="UP000521676">
    <property type="component" value="Unassembled WGS sequence"/>
</dbReference>
<evidence type="ECO:0000256" key="4">
    <source>
        <dbReference type="ARBA" id="ARBA00022692"/>
    </source>
</evidence>
<comment type="similarity">
    <text evidence="7">Belongs to the binding-protein-dependent transport system permease family.</text>
</comment>
<dbReference type="AlphaFoldDB" id="A0A8T7M9Y7"/>
<evidence type="ECO:0000256" key="1">
    <source>
        <dbReference type="ARBA" id="ARBA00004651"/>
    </source>
</evidence>
<gene>
    <name evidence="9" type="ORF">HXX08_23740</name>
</gene>
<feature type="transmembrane region" description="Helical" evidence="7">
    <location>
        <begin position="115"/>
        <end position="135"/>
    </location>
</feature>
<name>A0A8T7M9Y7_9CHLR</name>
<feature type="transmembrane region" description="Helical" evidence="7">
    <location>
        <begin position="249"/>
        <end position="270"/>
    </location>
</feature>
<keyword evidence="3" id="KW-1003">Cell membrane</keyword>
<evidence type="ECO:0000259" key="8">
    <source>
        <dbReference type="PROSITE" id="PS50928"/>
    </source>
</evidence>
<keyword evidence="5 7" id="KW-1133">Transmembrane helix</keyword>
<dbReference type="PANTHER" id="PTHR43744">
    <property type="entry name" value="ABC TRANSPORTER PERMEASE PROTEIN MG189-RELATED-RELATED"/>
    <property type="match status" value="1"/>
</dbReference>
<evidence type="ECO:0000313" key="9">
    <source>
        <dbReference type="EMBL" id="NWJ48884.1"/>
    </source>
</evidence>
<keyword evidence="4 7" id="KW-0812">Transmembrane</keyword>
<dbReference type="PROSITE" id="PS50928">
    <property type="entry name" value="ABC_TM1"/>
    <property type="match status" value="1"/>
</dbReference>
<dbReference type="InterPro" id="IPR000515">
    <property type="entry name" value="MetI-like"/>
</dbReference>
<comment type="caution">
    <text evidence="9">The sequence shown here is derived from an EMBL/GenBank/DDBJ whole genome shotgun (WGS) entry which is preliminary data.</text>
</comment>
<sequence length="285" mass="31560">MPREVGQRGTLWVVRKVLMYAVLIIGAIISLFPFYYMFMASTLTKSDVLAQPPKLLPQDKLFENIDRLMSDSSLKLAEGIWNSVIIAVLYMVLSVFIASLSGYAFAKYKWRGRDLIFGLFLATLMIPSQVTYVPLFKIIAGGNPFDLVWLGTIQAVILPGLASPFGIFLMRQSMGQFPDELMDAGRIDGAGEFGIFWRLVLPVMRPSLAALAVFMFMSQWNNFFWPLVAQVDTIPTRIGALSGASLIDYSGIMTVTSLSVLPIMVVFLLMQREFISGALAGSVKG</sequence>
<organism evidence="9 10">
    <name type="scientific">Candidatus Chlorohelix allophototropha</name>
    <dbReference type="NCBI Taxonomy" id="3003348"/>
    <lineage>
        <taxon>Bacteria</taxon>
        <taxon>Bacillati</taxon>
        <taxon>Chloroflexota</taxon>
        <taxon>Chloroflexia</taxon>
        <taxon>Candidatus Chloroheliales</taxon>
        <taxon>Candidatus Chloroheliaceae</taxon>
        <taxon>Candidatus Chlorohelix</taxon>
    </lineage>
</organism>
<dbReference type="GO" id="GO:0055085">
    <property type="term" value="P:transmembrane transport"/>
    <property type="evidence" value="ECO:0007669"/>
    <property type="project" value="InterPro"/>
</dbReference>
<dbReference type="EMBL" id="JACATZ010000003">
    <property type="protein sequence ID" value="NWJ48884.1"/>
    <property type="molecule type" value="Genomic_DNA"/>
</dbReference>
<dbReference type="PANTHER" id="PTHR43744:SF12">
    <property type="entry name" value="ABC TRANSPORTER PERMEASE PROTEIN MG189-RELATED"/>
    <property type="match status" value="1"/>
</dbReference>
<evidence type="ECO:0000256" key="6">
    <source>
        <dbReference type="ARBA" id="ARBA00023136"/>
    </source>
</evidence>
<keyword evidence="6 7" id="KW-0472">Membrane</keyword>
<dbReference type="InterPro" id="IPR035906">
    <property type="entry name" value="MetI-like_sf"/>
</dbReference>
<feature type="transmembrane region" description="Helical" evidence="7">
    <location>
        <begin position="147"/>
        <end position="169"/>
    </location>
</feature>
<dbReference type="Pfam" id="PF00528">
    <property type="entry name" value="BPD_transp_1"/>
    <property type="match status" value="1"/>
</dbReference>
<accession>A0A8T7M9Y7</accession>
<keyword evidence="2 7" id="KW-0813">Transport</keyword>
<dbReference type="Gene3D" id="1.10.3720.10">
    <property type="entry name" value="MetI-like"/>
    <property type="match status" value="1"/>
</dbReference>
<evidence type="ECO:0000313" key="10">
    <source>
        <dbReference type="Proteomes" id="UP000521676"/>
    </source>
</evidence>
<dbReference type="GO" id="GO:0005886">
    <property type="term" value="C:plasma membrane"/>
    <property type="evidence" value="ECO:0007669"/>
    <property type="project" value="UniProtKB-SubCell"/>
</dbReference>
<reference evidence="9 10" key="1">
    <citation type="submission" date="2020-06" db="EMBL/GenBank/DDBJ databases">
        <title>Anoxygenic phototrophic Chloroflexota member uses a Type I reaction center.</title>
        <authorList>
            <person name="Tsuji J.M."/>
            <person name="Shaw N.A."/>
            <person name="Nagashima S."/>
            <person name="Venkiteswaran J."/>
            <person name="Schiff S.L."/>
            <person name="Hanada S."/>
            <person name="Tank M."/>
            <person name="Neufeld J.D."/>
        </authorList>
    </citation>
    <scope>NUCLEOTIDE SEQUENCE [LARGE SCALE GENOMIC DNA]</scope>
    <source>
        <strain evidence="9">L227-S17</strain>
    </source>
</reference>
<evidence type="ECO:0000256" key="5">
    <source>
        <dbReference type="ARBA" id="ARBA00022989"/>
    </source>
</evidence>
<protein>
    <submittedName>
        <fullName evidence="9">Carbohydrate ABC transporter permease</fullName>
    </submittedName>
</protein>
<evidence type="ECO:0000256" key="7">
    <source>
        <dbReference type="RuleBase" id="RU363032"/>
    </source>
</evidence>
<dbReference type="SUPFAM" id="SSF161098">
    <property type="entry name" value="MetI-like"/>
    <property type="match status" value="1"/>
</dbReference>
<evidence type="ECO:0000256" key="3">
    <source>
        <dbReference type="ARBA" id="ARBA00022475"/>
    </source>
</evidence>
<evidence type="ECO:0000256" key="2">
    <source>
        <dbReference type="ARBA" id="ARBA00022448"/>
    </source>
</evidence>
<comment type="subcellular location">
    <subcellularLocation>
        <location evidence="1 7">Cell membrane</location>
        <topology evidence="1 7">Multi-pass membrane protein</topology>
    </subcellularLocation>
</comment>
<dbReference type="CDD" id="cd06261">
    <property type="entry name" value="TM_PBP2"/>
    <property type="match status" value="1"/>
</dbReference>
<feature type="transmembrane region" description="Helical" evidence="7">
    <location>
        <begin position="80"/>
        <end position="103"/>
    </location>
</feature>
<proteinExistence type="inferred from homology"/>
<feature type="domain" description="ABC transmembrane type-1" evidence="8">
    <location>
        <begin position="80"/>
        <end position="270"/>
    </location>
</feature>